<evidence type="ECO:0000313" key="2">
    <source>
        <dbReference type="EnsemblMetazoa" id="Aqu2.1.09952_001"/>
    </source>
</evidence>
<protein>
    <submittedName>
        <fullName evidence="2">Uncharacterized protein</fullName>
    </submittedName>
</protein>
<dbReference type="EnsemblMetazoa" id="Aqu2.1.09952_001">
    <property type="protein sequence ID" value="Aqu2.1.09952_001"/>
    <property type="gene ID" value="Aqu2.1.09952"/>
</dbReference>
<feature type="compositionally biased region" description="Polar residues" evidence="1">
    <location>
        <begin position="111"/>
        <end position="130"/>
    </location>
</feature>
<feature type="compositionally biased region" description="Polar residues" evidence="1">
    <location>
        <begin position="84"/>
        <end position="101"/>
    </location>
</feature>
<accession>A0A1X7T642</accession>
<sequence>MVALLSRRGSTPSPFVIKPFLSKVEKNNKKLLLQERWRLIQNGTPKQDIRLGKSSIYIKGDLHATVTNSALSVADSSTVNISSFPSNVDNPVDTGSGSNALAPNDPPSPIHNGSATTPAISTSNGGQEPA</sequence>
<feature type="region of interest" description="Disordered" evidence="1">
    <location>
        <begin position="84"/>
        <end position="130"/>
    </location>
</feature>
<organism evidence="2">
    <name type="scientific">Amphimedon queenslandica</name>
    <name type="common">Sponge</name>
    <dbReference type="NCBI Taxonomy" id="400682"/>
    <lineage>
        <taxon>Eukaryota</taxon>
        <taxon>Metazoa</taxon>
        <taxon>Porifera</taxon>
        <taxon>Demospongiae</taxon>
        <taxon>Heteroscleromorpha</taxon>
        <taxon>Haplosclerida</taxon>
        <taxon>Niphatidae</taxon>
        <taxon>Amphimedon</taxon>
    </lineage>
</organism>
<proteinExistence type="predicted"/>
<reference evidence="2" key="1">
    <citation type="submission" date="2017-05" db="UniProtKB">
        <authorList>
            <consortium name="EnsemblMetazoa"/>
        </authorList>
    </citation>
    <scope>IDENTIFICATION</scope>
</reference>
<dbReference type="InParanoid" id="A0A1X7T642"/>
<dbReference type="AlphaFoldDB" id="A0A1X7T642"/>
<name>A0A1X7T642_AMPQE</name>
<evidence type="ECO:0000256" key="1">
    <source>
        <dbReference type="SAM" id="MobiDB-lite"/>
    </source>
</evidence>